<dbReference type="RefSeq" id="WP_206084919.1">
    <property type="nucleotide sequence ID" value="NZ_CP011940.1"/>
</dbReference>
<dbReference type="InterPro" id="IPR036986">
    <property type="entry name" value="S4_RNA-bd_sf"/>
</dbReference>
<dbReference type="CDD" id="cd00165">
    <property type="entry name" value="S4"/>
    <property type="match status" value="1"/>
</dbReference>
<dbReference type="Gene3D" id="3.10.290.10">
    <property type="entry name" value="RNA-binding S4 domain"/>
    <property type="match status" value="1"/>
</dbReference>
<proteinExistence type="predicted"/>
<name>A0ABW7DSH4_9FIRM</name>
<accession>A0ABW7DSH4</accession>
<keyword evidence="3" id="KW-1185">Reference proteome</keyword>
<evidence type="ECO:0000313" key="3">
    <source>
        <dbReference type="Proteomes" id="UP001605989"/>
    </source>
</evidence>
<dbReference type="PROSITE" id="PS50889">
    <property type="entry name" value="S4"/>
    <property type="match status" value="1"/>
</dbReference>
<keyword evidence="1" id="KW-0694">RNA-binding</keyword>
<dbReference type="Proteomes" id="UP001605989">
    <property type="component" value="Unassembled WGS sequence"/>
</dbReference>
<dbReference type="SUPFAM" id="SSF55174">
    <property type="entry name" value="Alpha-L RNA-binding motif"/>
    <property type="match status" value="1"/>
</dbReference>
<dbReference type="Pfam" id="PF13275">
    <property type="entry name" value="S4_2"/>
    <property type="match status" value="1"/>
</dbReference>
<evidence type="ECO:0000256" key="1">
    <source>
        <dbReference type="PROSITE-ProRule" id="PRU00182"/>
    </source>
</evidence>
<evidence type="ECO:0000313" key="2">
    <source>
        <dbReference type="EMBL" id="MFG6273797.1"/>
    </source>
</evidence>
<reference evidence="2 3" key="1">
    <citation type="submission" date="2024-10" db="EMBL/GenBank/DDBJ databases">
        <authorList>
            <person name="Sang B.-I."/>
            <person name="Prabhaharan D."/>
        </authorList>
    </citation>
    <scope>NUCLEOTIDE SEQUENCE [LARGE SCALE GENOMIC DNA]</scope>
    <source>
        <strain evidence="2 3">MH</strain>
    </source>
</reference>
<sequence>MIKNIEIKTNMIQLDQFLKWADVIESGGQIRPLLDEKRIFVNGALCQAKRKQLHSGDIVEIKGIGTYKLIGE</sequence>
<comment type="caution">
    <text evidence="2">The sequence shown here is derived from an EMBL/GenBank/DDBJ whole genome shotgun (WGS) entry which is preliminary data.</text>
</comment>
<dbReference type="EMBL" id="JBIEKR010000010">
    <property type="protein sequence ID" value="MFG6273797.1"/>
    <property type="molecule type" value="Genomic_DNA"/>
</dbReference>
<protein>
    <submittedName>
        <fullName evidence="2">RNA-binding S4 domain-containing protein</fullName>
    </submittedName>
</protein>
<gene>
    <name evidence="2" type="ORF">ACGTZG_11425</name>
</gene>
<organism evidence="2 3">
    <name type="scientific">Megasphaera hexanoica</name>
    <dbReference type="NCBI Taxonomy" id="1675036"/>
    <lineage>
        <taxon>Bacteria</taxon>
        <taxon>Bacillati</taxon>
        <taxon>Bacillota</taxon>
        <taxon>Negativicutes</taxon>
        <taxon>Veillonellales</taxon>
        <taxon>Veillonellaceae</taxon>
        <taxon>Megasphaera</taxon>
    </lineage>
</organism>